<dbReference type="InterPro" id="IPR036179">
    <property type="entry name" value="Ig-like_dom_sf"/>
</dbReference>
<keyword evidence="5" id="KW-0677">Repeat</keyword>
<evidence type="ECO:0000256" key="7">
    <source>
        <dbReference type="ARBA" id="ARBA00023136"/>
    </source>
</evidence>
<evidence type="ECO:0000256" key="8">
    <source>
        <dbReference type="ARBA" id="ARBA00023170"/>
    </source>
</evidence>
<dbReference type="PROSITE" id="PS50835">
    <property type="entry name" value="IG_LIKE"/>
    <property type="match status" value="1"/>
</dbReference>
<dbReference type="PANTHER" id="PTHR48423:SF1">
    <property type="entry name" value="INTERLEUKIN-27 RECEPTOR SUBUNIT ALPHA"/>
    <property type="match status" value="1"/>
</dbReference>
<dbReference type="InterPro" id="IPR052672">
    <property type="entry name" value="Type1_Cytokine_Rcpt_Type2"/>
</dbReference>
<keyword evidence="7 11" id="KW-0472">Membrane</keyword>
<dbReference type="GO" id="GO:0005886">
    <property type="term" value="C:plasma membrane"/>
    <property type="evidence" value="ECO:0007669"/>
    <property type="project" value="UniProtKB-ARBA"/>
</dbReference>
<evidence type="ECO:0000313" key="16">
    <source>
        <dbReference type="Proteomes" id="UP000694523"/>
    </source>
</evidence>
<dbReference type="AlphaFoldDB" id="A0A8C6UQ61"/>
<organism evidence="15 16">
    <name type="scientific">Neogobius melanostomus</name>
    <name type="common">round goby</name>
    <dbReference type="NCBI Taxonomy" id="47308"/>
    <lineage>
        <taxon>Eukaryota</taxon>
        <taxon>Metazoa</taxon>
        <taxon>Chordata</taxon>
        <taxon>Craniata</taxon>
        <taxon>Vertebrata</taxon>
        <taxon>Euteleostomi</taxon>
        <taxon>Actinopterygii</taxon>
        <taxon>Neopterygii</taxon>
        <taxon>Teleostei</taxon>
        <taxon>Neoteleostei</taxon>
        <taxon>Acanthomorphata</taxon>
        <taxon>Gobiaria</taxon>
        <taxon>Gobiiformes</taxon>
        <taxon>Gobioidei</taxon>
        <taxon>Gobiidae</taxon>
        <taxon>Benthophilinae</taxon>
        <taxon>Neogobiini</taxon>
        <taxon>Neogobius</taxon>
    </lineage>
</organism>
<keyword evidence="8" id="KW-0675">Receptor</keyword>
<feature type="domain" description="Ig-like" evidence="13">
    <location>
        <begin position="27"/>
        <end position="112"/>
    </location>
</feature>
<evidence type="ECO:0000256" key="3">
    <source>
        <dbReference type="ARBA" id="ARBA00022692"/>
    </source>
</evidence>
<accession>A0A8C6UQ61</accession>
<evidence type="ECO:0000256" key="6">
    <source>
        <dbReference type="ARBA" id="ARBA00022989"/>
    </source>
</evidence>
<dbReference type="PROSITE" id="PS50853">
    <property type="entry name" value="FN3"/>
    <property type="match status" value="2"/>
</dbReference>
<keyword evidence="16" id="KW-1185">Reference proteome</keyword>
<feature type="signal peptide" evidence="12">
    <location>
        <begin position="1"/>
        <end position="18"/>
    </location>
</feature>
<name>A0A8C6UQ61_9GOBI</name>
<evidence type="ECO:0000259" key="14">
    <source>
        <dbReference type="PROSITE" id="PS50853"/>
    </source>
</evidence>
<reference evidence="15" key="1">
    <citation type="submission" date="2025-08" db="UniProtKB">
        <authorList>
            <consortium name="Ensembl"/>
        </authorList>
    </citation>
    <scope>IDENTIFICATION</scope>
</reference>
<protein>
    <submittedName>
        <fullName evidence="15">Colony stimulating factor 3 receptor</fullName>
    </submittedName>
</protein>
<comment type="similarity">
    <text evidence="2">Belongs to the type I cytokine receptor family. Type 2 subfamily.</text>
</comment>
<evidence type="ECO:0000259" key="13">
    <source>
        <dbReference type="PROSITE" id="PS50835"/>
    </source>
</evidence>
<keyword evidence="4 12" id="KW-0732">Signal</keyword>
<keyword evidence="3 11" id="KW-0812">Transmembrane</keyword>
<dbReference type="CDD" id="cd00063">
    <property type="entry name" value="FN3"/>
    <property type="match status" value="2"/>
</dbReference>
<dbReference type="SUPFAM" id="SSF48726">
    <property type="entry name" value="Immunoglobulin"/>
    <property type="match status" value="1"/>
</dbReference>
<reference evidence="15" key="2">
    <citation type="submission" date="2025-09" db="UniProtKB">
        <authorList>
            <consortium name="Ensembl"/>
        </authorList>
    </citation>
    <scope>IDENTIFICATION</scope>
</reference>
<dbReference type="PANTHER" id="PTHR48423">
    <property type="entry name" value="INTERLEUKIN-27 RECEPTOR SUBUNIT ALPHA"/>
    <property type="match status" value="1"/>
</dbReference>
<feature type="domain" description="Fibronectin type-III" evidence="14">
    <location>
        <begin position="521"/>
        <end position="614"/>
    </location>
</feature>
<dbReference type="InterPro" id="IPR003961">
    <property type="entry name" value="FN3_dom"/>
</dbReference>
<evidence type="ECO:0000256" key="12">
    <source>
        <dbReference type="SAM" id="SignalP"/>
    </source>
</evidence>
<keyword evidence="6 11" id="KW-1133">Transmembrane helix</keyword>
<dbReference type="InterPro" id="IPR013783">
    <property type="entry name" value="Ig-like_fold"/>
</dbReference>
<dbReference type="InterPro" id="IPR036116">
    <property type="entry name" value="FN3_sf"/>
</dbReference>
<dbReference type="Ensembl" id="ENSNMLT00000044726.1">
    <property type="protein sequence ID" value="ENSNMLP00000040200.1"/>
    <property type="gene ID" value="ENSNMLG00000024722.1"/>
</dbReference>
<evidence type="ECO:0000313" key="15">
    <source>
        <dbReference type="Ensembl" id="ENSNMLP00000040200.1"/>
    </source>
</evidence>
<feature type="domain" description="Fibronectin type-III" evidence="14">
    <location>
        <begin position="424"/>
        <end position="518"/>
    </location>
</feature>
<dbReference type="InterPro" id="IPR010457">
    <property type="entry name" value="IgC2-like_lig-bd"/>
</dbReference>
<evidence type="ECO:0000256" key="5">
    <source>
        <dbReference type="ARBA" id="ARBA00022737"/>
    </source>
</evidence>
<keyword evidence="10" id="KW-0393">Immunoglobulin domain</keyword>
<dbReference type="SUPFAM" id="SSF49265">
    <property type="entry name" value="Fibronectin type III"/>
    <property type="match status" value="3"/>
</dbReference>
<dbReference type="InterPro" id="IPR007110">
    <property type="entry name" value="Ig-like_dom"/>
</dbReference>
<proteinExistence type="inferred from homology"/>
<feature type="chain" id="PRO_5034043365" evidence="12">
    <location>
        <begin position="19"/>
        <end position="831"/>
    </location>
</feature>
<evidence type="ECO:0000256" key="4">
    <source>
        <dbReference type="ARBA" id="ARBA00022729"/>
    </source>
</evidence>
<evidence type="ECO:0000256" key="11">
    <source>
        <dbReference type="SAM" id="Phobius"/>
    </source>
</evidence>
<comment type="subcellular location">
    <subcellularLocation>
        <location evidence="1">Membrane</location>
        <topology evidence="1">Single-pass type I membrane protein</topology>
    </subcellularLocation>
</comment>
<dbReference type="Pfam" id="PF06328">
    <property type="entry name" value="Lep_receptor_Ig"/>
    <property type="match status" value="1"/>
</dbReference>
<sequence length="831" mass="92765">MTSTRLSLIVMLLVSVNGARNENVVQPCAEVQTSSAVVALGSQVSATCTIKEDCPVPIAPDAQIEWRLGEAILPSSSVANQSSRISEVVIPNFNSTMAFLTCRVQTSPPQIVGGVQIRAGYLPSVPHHLHCQTNLTMPSTMSCTWDPGRDSHLPTTYSLHTHIRGSKNYSYVLPPGHHSHTIPRSGFSFYSEMEIYVKAVNELGESNSVPVTLEPLSAAKFEPPEITNIHTLPNKYGCLRMLWKLSLQESWVRDSMNVEVQVTADDSEQCRDLQKVEKRARPFRPVDQCRLQHGTRYRAQMRVRYRQSPWSEWSRSHSGVTLESAPTGRLDSWMKVSGDRAHKQVSVHLFWKPSKQFRANGQNVSYVVSRTRQPGERGQLCATAGRYCTFQAPAKAKVFLSAVNAAGRSKPTEIRIHQNKGFEAITEITVTPYDDTSLLVQWTSGLFDSLLGFVVEWRPLLKTDPSHIQFQTTNKTQTSLIISGGIEPYKPYGISVYPRFKDGIGLPQTADAFSRQKAPSMVPNLRIEKSGYFNVELIWDEIPPEQMNGIIQGYKVYYWKENGTANVTHAKPNERRIFLKNLNPRSVYKAFLMVSTFGGSGNGSTIHFKTESLDMVYVVISVTCCLGLILTSFIIYLYNTSYRGRFKGNFCPTIPDPANSSMKEWSTESLEDILPNFSSKEPSLVYLSHLSFLDLPAKVQKEEDDCWLNSVEETSDLGESICGSPTIAGYCGSNSDSVPYATVIFSTSPCTSPVPTENHAYLRSESTQPLLEAEEAFTPMCYQNITAEKTSETHFFGSSNSDDLEEVPEPDIGWDEFPFLSALEMNDSENE</sequence>
<dbReference type="SMART" id="SM00060">
    <property type="entry name" value="FN3"/>
    <property type="match status" value="4"/>
</dbReference>
<evidence type="ECO:0000256" key="2">
    <source>
        <dbReference type="ARBA" id="ARBA00008921"/>
    </source>
</evidence>
<evidence type="ECO:0000256" key="9">
    <source>
        <dbReference type="ARBA" id="ARBA00023180"/>
    </source>
</evidence>
<evidence type="ECO:0000256" key="1">
    <source>
        <dbReference type="ARBA" id="ARBA00004479"/>
    </source>
</evidence>
<dbReference type="FunFam" id="2.60.40.10:FF:000465">
    <property type="entry name" value="Granulocyte colony-stimulating factor receptor"/>
    <property type="match status" value="1"/>
</dbReference>
<dbReference type="Proteomes" id="UP000694523">
    <property type="component" value="Unplaced"/>
</dbReference>
<feature type="transmembrane region" description="Helical" evidence="11">
    <location>
        <begin position="615"/>
        <end position="638"/>
    </location>
</feature>
<keyword evidence="9" id="KW-0325">Glycoprotein</keyword>
<evidence type="ECO:0000256" key="10">
    <source>
        <dbReference type="ARBA" id="ARBA00023319"/>
    </source>
</evidence>
<dbReference type="Gene3D" id="2.60.40.10">
    <property type="entry name" value="Immunoglobulins"/>
    <property type="match status" value="6"/>
</dbReference>